<dbReference type="GO" id="GO:0031388">
    <property type="term" value="P:organic acid phosphorylation"/>
    <property type="evidence" value="ECO:0007669"/>
    <property type="project" value="UniProtKB-UniRule"/>
</dbReference>
<dbReference type="SUPFAM" id="SSF110738">
    <property type="entry name" value="Glycerate kinase I"/>
    <property type="match status" value="1"/>
</dbReference>
<organism evidence="5 6">
    <name type="scientific">Modestobacter versicolor</name>
    <dbReference type="NCBI Taxonomy" id="429133"/>
    <lineage>
        <taxon>Bacteria</taxon>
        <taxon>Bacillati</taxon>
        <taxon>Actinomycetota</taxon>
        <taxon>Actinomycetes</taxon>
        <taxon>Geodermatophilales</taxon>
        <taxon>Geodermatophilaceae</taxon>
        <taxon>Modestobacter</taxon>
    </lineage>
</organism>
<accession>A0A839YAD3</accession>
<dbReference type="Gene3D" id="3.90.1510.10">
    <property type="entry name" value="Glycerate kinase, domain 2"/>
    <property type="match status" value="1"/>
</dbReference>
<dbReference type="RefSeq" id="WP_246405495.1">
    <property type="nucleotide sequence ID" value="NZ_JACIBU010000001.1"/>
</dbReference>
<dbReference type="Gene3D" id="3.40.50.10350">
    <property type="entry name" value="Glycerate kinase, domain 1"/>
    <property type="match status" value="1"/>
</dbReference>
<dbReference type="PANTHER" id="PTHR21599:SF0">
    <property type="entry name" value="GLYCERATE KINASE"/>
    <property type="match status" value="1"/>
</dbReference>
<evidence type="ECO:0000256" key="4">
    <source>
        <dbReference type="PIRNR" id="PIRNR006078"/>
    </source>
</evidence>
<protein>
    <submittedName>
        <fullName evidence="5">Glycerate kinase</fullName>
        <ecNumber evidence="5">2.7.1.31</ecNumber>
    </submittedName>
</protein>
<dbReference type="EC" id="2.7.1.31" evidence="5"/>
<dbReference type="NCBIfam" id="TIGR00045">
    <property type="entry name" value="glycerate kinase"/>
    <property type="match status" value="1"/>
</dbReference>
<dbReference type="AlphaFoldDB" id="A0A839YAD3"/>
<dbReference type="InterPro" id="IPR018197">
    <property type="entry name" value="Glycerate_kinase_RE-like"/>
</dbReference>
<keyword evidence="3 4" id="KW-0418">Kinase</keyword>
<gene>
    <name evidence="5" type="ORF">FHX36_003039</name>
</gene>
<dbReference type="PANTHER" id="PTHR21599">
    <property type="entry name" value="GLYCERATE KINASE"/>
    <property type="match status" value="1"/>
</dbReference>
<dbReference type="InterPro" id="IPR018193">
    <property type="entry name" value="Glyc_kinase_flavodox-like_fold"/>
</dbReference>
<proteinExistence type="inferred from homology"/>
<evidence type="ECO:0000256" key="2">
    <source>
        <dbReference type="ARBA" id="ARBA00022679"/>
    </source>
</evidence>
<comment type="similarity">
    <text evidence="1 4">Belongs to the glycerate kinase type-1 family.</text>
</comment>
<name>A0A839YAD3_9ACTN</name>
<evidence type="ECO:0000313" key="6">
    <source>
        <dbReference type="Proteomes" id="UP000580718"/>
    </source>
</evidence>
<dbReference type="Pfam" id="PF02595">
    <property type="entry name" value="Gly_kinase"/>
    <property type="match status" value="1"/>
</dbReference>
<evidence type="ECO:0000313" key="5">
    <source>
        <dbReference type="EMBL" id="MBB3677304.1"/>
    </source>
</evidence>
<evidence type="ECO:0000256" key="3">
    <source>
        <dbReference type="ARBA" id="ARBA00022777"/>
    </source>
</evidence>
<dbReference type="PIRSF" id="PIRSF006078">
    <property type="entry name" value="GlxK"/>
    <property type="match status" value="1"/>
</dbReference>
<dbReference type="GO" id="GO:0008887">
    <property type="term" value="F:glycerate kinase activity"/>
    <property type="evidence" value="ECO:0007669"/>
    <property type="project" value="UniProtKB-UniRule"/>
</dbReference>
<dbReference type="InterPro" id="IPR004381">
    <property type="entry name" value="Glycerate_kinase"/>
</dbReference>
<dbReference type="InterPro" id="IPR036129">
    <property type="entry name" value="Glycerate_kinase_sf"/>
</dbReference>
<keyword evidence="2 4" id="KW-0808">Transferase</keyword>
<dbReference type="Proteomes" id="UP000580718">
    <property type="component" value="Unassembled WGS sequence"/>
</dbReference>
<comment type="caution">
    <text evidence="5">The sequence shown here is derived from an EMBL/GenBank/DDBJ whole genome shotgun (WGS) entry which is preliminary data.</text>
</comment>
<sequence length="373" mass="36790">MVADAQQPMRVVIAPDSFKGTLGAAEAADALAAGWREVRPDDEVLTLPLADGGEGTLEALGHDLPPGCWRSAQVTGPDGRPMEAAWLLLPDGTAVVEMARAAGLPLLERPDPLGATTRGLGELLAAVVAAGVDRVLLTLGGSATTDGGTGALAALGARFLDADGADLPPGGGALARLHRVDLGGLTPPPPGGVQCLVDVTAPLLGPLGAAGQFGPQKGASPAQVAELDAALARLADLLGGDRAAPGAGAAGGTAYGFAACWGADFVSGAAAVAAAAGLDDALAGAALVVTGEGQFDAQSLRGKVVGELVERAGRAGVPVTVVAGRVDADGELPVQRAVSLTDLAGDVPAAMAEPARWLAEAGRQLAREQSVTR</sequence>
<reference evidence="5 6" key="1">
    <citation type="submission" date="2020-08" db="EMBL/GenBank/DDBJ databases">
        <title>Sequencing the genomes of 1000 actinobacteria strains.</title>
        <authorList>
            <person name="Klenk H.-P."/>
        </authorList>
    </citation>
    <scope>NUCLEOTIDE SEQUENCE [LARGE SCALE GENOMIC DNA]</scope>
    <source>
        <strain evidence="5 6">DSM 16678</strain>
    </source>
</reference>
<dbReference type="EMBL" id="JACIBU010000001">
    <property type="protein sequence ID" value="MBB3677304.1"/>
    <property type="molecule type" value="Genomic_DNA"/>
</dbReference>
<evidence type="ECO:0000256" key="1">
    <source>
        <dbReference type="ARBA" id="ARBA00006284"/>
    </source>
</evidence>